<protein>
    <submittedName>
        <fullName evidence="1">Uncharacterized protein</fullName>
    </submittedName>
</protein>
<name>A0A068R1G9_9GAMM</name>
<dbReference type="HOGENOM" id="CLU_2670283_0_0_6"/>
<dbReference type="KEGG" id="xpo:XPG1_1482"/>
<proteinExistence type="predicted"/>
<dbReference type="Proteomes" id="UP000032735">
    <property type="component" value="Chromosome"/>
</dbReference>
<evidence type="ECO:0000313" key="1">
    <source>
        <dbReference type="EMBL" id="CDG21137.1"/>
    </source>
</evidence>
<keyword evidence="2" id="KW-1185">Reference proteome</keyword>
<dbReference type="EMBL" id="FO704551">
    <property type="protein sequence ID" value="CDG21137.1"/>
    <property type="molecule type" value="Genomic_DNA"/>
</dbReference>
<gene>
    <name evidence="1" type="ORF">XPG1_1482</name>
</gene>
<accession>A0A068R1G9</accession>
<evidence type="ECO:0000313" key="2">
    <source>
        <dbReference type="Proteomes" id="UP000032735"/>
    </source>
</evidence>
<dbReference type="AlphaFoldDB" id="A0A068R1G9"/>
<organism evidence="1 2">
    <name type="scientific">Xenorhabdus poinarii G6</name>
    <dbReference type="NCBI Taxonomy" id="1354304"/>
    <lineage>
        <taxon>Bacteria</taxon>
        <taxon>Pseudomonadati</taxon>
        <taxon>Pseudomonadota</taxon>
        <taxon>Gammaproteobacteria</taxon>
        <taxon>Enterobacterales</taxon>
        <taxon>Morganellaceae</taxon>
        <taxon>Xenorhabdus</taxon>
    </lineage>
</organism>
<reference evidence="1 2" key="1">
    <citation type="submission" date="2013-07" db="EMBL/GenBank/DDBJ databases">
        <authorList>
            <person name="Genoscope - CEA"/>
        </authorList>
    </citation>
    <scope>NUCLEOTIDE SEQUENCE [LARGE SCALE GENOMIC DNA]</scope>
    <source>
        <strain evidence="1 2">G6</strain>
    </source>
</reference>
<sequence>MFLNWYLFLKWLSHTKFTRDIGFNLLFIPLFHHLNPLDSFRQSVPRSSCELNETDDLLIICVCLRAYHKNRASLL</sequence>